<evidence type="ECO:0000256" key="3">
    <source>
        <dbReference type="ARBA" id="ARBA00022692"/>
    </source>
</evidence>
<reference evidence="8" key="1">
    <citation type="journal article" date="2019" name="Int. J. Syst. Evol. Microbiol.">
        <title>The Global Catalogue of Microorganisms (GCM) 10K type strain sequencing project: providing services to taxonomists for standard genome sequencing and annotation.</title>
        <authorList>
            <consortium name="The Broad Institute Genomics Platform"/>
            <consortium name="The Broad Institute Genome Sequencing Center for Infectious Disease"/>
            <person name="Wu L."/>
            <person name="Ma J."/>
        </authorList>
    </citation>
    <scope>NUCLEOTIDE SEQUENCE [LARGE SCALE GENOMIC DNA]</scope>
    <source>
        <strain evidence="8">JCM 15309</strain>
    </source>
</reference>
<organism evidence="7 8">
    <name type="scientific">Nocardioides panacihumi</name>
    <dbReference type="NCBI Taxonomy" id="400774"/>
    <lineage>
        <taxon>Bacteria</taxon>
        <taxon>Bacillati</taxon>
        <taxon>Actinomycetota</taxon>
        <taxon>Actinomycetes</taxon>
        <taxon>Propionibacteriales</taxon>
        <taxon>Nocardioidaceae</taxon>
        <taxon>Nocardioides</taxon>
    </lineage>
</organism>
<dbReference type="RefSeq" id="WP_344045558.1">
    <property type="nucleotide sequence ID" value="NZ_BAAAPB010000002.1"/>
</dbReference>
<keyword evidence="4 6" id="KW-1133">Transmembrane helix</keyword>
<feature type="transmembrane region" description="Helical" evidence="6">
    <location>
        <begin position="42"/>
        <end position="63"/>
    </location>
</feature>
<keyword evidence="8" id="KW-1185">Reference proteome</keyword>
<dbReference type="PANTHER" id="PTHR30213">
    <property type="entry name" value="INNER MEMBRANE PROTEIN YHJD"/>
    <property type="match status" value="1"/>
</dbReference>
<accession>A0ABP5CL55</accession>
<comment type="caution">
    <text evidence="7">The sequence shown here is derived from an EMBL/GenBank/DDBJ whole genome shotgun (WGS) entry which is preliminary data.</text>
</comment>
<proteinExistence type="predicted"/>
<keyword evidence="3 6" id="KW-0812">Transmembrane</keyword>
<dbReference type="InterPro" id="IPR017039">
    <property type="entry name" value="Virul_fac_BrkB"/>
</dbReference>
<feature type="transmembrane region" description="Helical" evidence="6">
    <location>
        <begin position="254"/>
        <end position="281"/>
    </location>
</feature>
<name>A0ABP5CL55_9ACTN</name>
<dbReference type="Pfam" id="PF03631">
    <property type="entry name" value="Virul_fac_BrkB"/>
    <property type="match status" value="1"/>
</dbReference>
<protein>
    <submittedName>
        <fullName evidence="7">Inner membrane protein YhjD</fullName>
    </submittedName>
</protein>
<feature type="transmembrane region" description="Helical" evidence="6">
    <location>
        <begin position="326"/>
        <end position="345"/>
    </location>
</feature>
<dbReference type="PANTHER" id="PTHR30213:SF1">
    <property type="entry name" value="INNER MEMBRANE PROTEIN YHJD"/>
    <property type="match status" value="1"/>
</dbReference>
<keyword evidence="2" id="KW-1003">Cell membrane</keyword>
<feature type="transmembrane region" description="Helical" evidence="6">
    <location>
        <begin position="100"/>
        <end position="120"/>
    </location>
</feature>
<dbReference type="EMBL" id="BAAAPB010000002">
    <property type="protein sequence ID" value="GAA1965562.1"/>
    <property type="molecule type" value="Genomic_DNA"/>
</dbReference>
<evidence type="ECO:0000313" key="8">
    <source>
        <dbReference type="Proteomes" id="UP001500571"/>
    </source>
</evidence>
<evidence type="ECO:0000256" key="6">
    <source>
        <dbReference type="SAM" id="Phobius"/>
    </source>
</evidence>
<evidence type="ECO:0000256" key="1">
    <source>
        <dbReference type="ARBA" id="ARBA00004651"/>
    </source>
</evidence>
<feature type="transmembrane region" description="Helical" evidence="6">
    <location>
        <begin position="222"/>
        <end position="248"/>
    </location>
</feature>
<evidence type="ECO:0000256" key="4">
    <source>
        <dbReference type="ARBA" id="ARBA00022989"/>
    </source>
</evidence>
<keyword evidence="5 6" id="KW-0472">Membrane</keyword>
<feature type="transmembrane region" description="Helical" evidence="6">
    <location>
        <begin position="149"/>
        <end position="172"/>
    </location>
</feature>
<feature type="transmembrane region" description="Helical" evidence="6">
    <location>
        <begin position="192"/>
        <end position="210"/>
    </location>
</feature>
<evidence type="ECO:0000256" key="2">
    <source>
        <dbReference type="ARBA" id="ARBA00022475"/>
    </source>
</evidence>
<evidence type="ECO:0000256" key="5">
    <source>
        <dbReference type="ARBA" id="ARBA00023136"/>
    </source>
</evidence>
<gene>
    <name evidence="7" type="primary">yhjD</name>
    <name evidence="7" type="ORF">GCM10009798_27350</name>
</gene>
<sequence>MTGPKQRLDDLRARWPVVDHAVRTQEHYGAVEAGQQAGAVTYFGFLSVFPILALAVFAVSWLARIYADAEETLANAINQIMPGLVGPGEGQISVEDVQRFTGLAGILGLIGVLYAGLGWLRATRRSLQVVFGIPPQDRPGFLSANLRDLVGLVAIGTTLFLSVIVASAITGFSADVVDYLGLGGGTAWILDALTRLISWAIDTVLFFLLFRLVGRPPVPDRSLWGAAVLGGAAFEVLKAISVVLLQLVQGNPAFTAFGAALILLVWINYFAKVVLYAAAWAHTSSAARAARAAADVAPPVQGPQTPALSLAGPGVAQASSEGRRTVPAGSFLAGAATMVAALGLLKKVGRK</sequence>
<comment type="subcellular location">
    <subcellularLocation>
        <location evidence="1">Cell membrane</location>
        <topology evidence="1">Multi-pass membrane protein</topology>
    </subcellularLocation>
</comment>
<dbReference type="Proteomes" id="UP001500571">
    <property type="component" value="Unassembled WGS sequence"/>
</dbReference>
<evidence type="ECO:0000313" key="7">
    <source>
        <dbReference type="EMBL" id="GAA1965562.1"/>
    </source>
</evidence>